<evidence type="ECO:0000256" key="3">
    <source>
        <dbReference type="ARBA" id="ARBA00009292"/>
    </source>
</evidence>
<feature type="binding site" evidence="13">
    <location>
        <position position="543"/>
    </location>
    <ligand>
        <name>Fe cation</name>
        <dbReference type="ChEBI" id="CHEBI:24875"/>
    </ligand>
</feature>
<keyword evidence="8" id="KW-0574">Periplasm</keyword>
<sequence length="561" mass="61990">MSQSIKTAQSNYTGSVVVDPLTRIEGHLRVEVEVENGKIKEARSCGTLFRGLEIILKGRDPRDAQHFTQRTCGVCTYIHGLASTRALEDAINKPIPANATFIRNLVLGMQFLHDHVVHFYHLHALDFVDVTAALQADPAKAAKIAASISKRKVTADDYKAVQAKLKAFVDSGQLGPFTNAYFLGGHPAYQLDPEVNLIATADYLKALHVQVEAARGMAVFGAKNPHTQFTVGGGVTCYEALTLARINEFREIYKKTKDFIEQYYIPDLLAVAEGYKNWASFGGTQHFMAFGEFPAAGGERDLNSRWLKPGVIYNRMITDAQKFDPTKIAEHVRHSWYKGDKAMSPYQDETRPAFTQLGDKDRYSWLKAPRYDNRAVETGPLAQMLVAYAQNHKTVKPLVDHVLKSLSVGHGALFSTLGRTVARGIETLAIAQRVETWLNEYEANIGKGDKKIAADYETPKNAKGVGFLNAPRGGLSHWLRTDENGKIANFQLVVPTTWNLGPRDGKNVPGAAEEALVGTPVADPKRPVEILRTIHSFDPCIACAVHVIDGQTNEVHKFKVL</sequence>
<proteinExistence type="inferred from homology"/>
<keyword evidence="6 13" id="KW-0533">Nickel</keyword>
<keyword evidence="13" id="KW-0408">Iron</keyword>
<dbReference type="PANTHER" id="PTHR42958">
    <property type="entry name" value="HYDROGENASE-2 LARGE CHAIN"/>
    <property type="match status" value="1"/>
</dbReference>
<evidence type="ECO:0000256" key="7">
    <source>
        <dbReference type="ARBA" id="ARBA00022723"/>
    </source>
</evidence>
<evidence type="ECO:0000313" key="16">
    <source>
        <dbReference type="Proteomes" id="UP000242645"/>
    </source>
</evidence>
<dbReference type="SUPFAM" id="SSF56762">
    <property type="entry name" value="HydB/Nqo4-like"/>
    <property type="match status" value="1"/>
</dbReference>
<dbReference type="RefSeq" id="WP_096399777.1">
    <property type="nucleotide sequence ID" value="NZ_AP017368.1"/>
</dbReference>
<dbReference type="KEGG" id="dtr:RSDT_0751"/>
<keyword evidence="16" id="KW-1185">Reference proteome</keyword>
<feature type="binding site" evidence="13">
    <location>
        <position position="75"/>
    </location>
    <ligand>
        <name>Ni(2+)</name>
        <dbReference type="ChEBI" id="CHEBI:49786"/>
    </ligand>
</feature>
<reference evidence="15 16" key="1">
    <citation type="journal article" date="2017" name="ISME J.">
        <title>Genome of 'Ca. Desulfovibrio trichonymphae', an H2-oxidizing bacterium in a tripartite symbiotic system within a protist cell in the termite gut.</title>
        <authorList>
            <person name="Kuwahara H."/>
            <person name="Yuki M."/>
            <person name="Izawa K."/>
            <person name="Ohkuma M."/>
            <person name="Hongoh Y."/>
        </authorList>
    </citation>
    <scope>NUCLEOTIDE SEQUENCE [LARGE SCALE GENOMIC DNA]</scope>
    <source>
        <strain evidence="15 16">Rs-N31</strain>
    </source>
</reference>
<comment type="catalytic activity">
    <reaction evidence="10">
        <text>2 Fe(III)-[cytochrome c3] + H2 = 2 Fe(II)-[cytochrome c3] + 2 H(+)</text>
        <dbReference type="Rhea" id="RHEA:20625"/>
        <dbReference type="Rhea" id="RHEA-COMP:11576"/>
        <dbReference type="Rhea" id="RHEA-COMP:11577"/>
        <dbReference type="ChEBI" id="CHEBI:15378"/>
        <dbReference type="ChEBI" id="CHEBI:18276"/>
        <dbReference type="ChEBI" id="CHEBI:29033"/>
        <dbReference type="ChEBI" id="CHEBI:29034"/>
        <dbReference type="EC" id="1.12.2.1"/>
    </reaction>
</comment>
<evidence type="ECO:0000256" key="9">
    <source>
        <dbReference type="ARBA" id="ARBA00023002"/>
    </source>
</evidence>
<dbReference type="Gene3D" id="1.10.645.10">
    <property type="entry name" value="Cytochrome-c3 Hydrogenase, chain B"/>
    <property type="match status" value="1"/>
</dbReference>
<dbReference type="AlphaFoldDB" id="A0A1J1DQZ1"/>
<comment type="similarity">
    <text evidence="3 14">Belongs to the [NiFe]/[NiFeSe] hydrogenase large subunit family.</text>
</comment>
<keyword evidence="9 14" id="KW-0560">Oxidoreductase</keyword>
<dbReference type="InterPro" id="IPR050867">
    <property type="entry name" value="NiFe/NiFeSe_hydrgnase_LSU"/>
</dbReference>
<dbReference type="PROSITE" id="PS00508">
    <property type="entry name" value="NI_HGENASE_L_2"/>
    <property type="match status" value="1"/>
</dbReference>
<dbReference type="EMBL" id="AP017368">
    <property type="protein sequence ID" value="BAV92263.1"/>
    <property type="molecule type" value="Genomic_DNA"/>
</dbReference>
<feature type="binding site" evidence="13">
    <location>
        <position position="72"/>
    </location>
    <ligand>
        <name>Ni(2+)</name>
        <dbReference type="ChEBI" id="CHEBI:49786"/>
    </ligand>
</feature>
<feature type="binding site" evidence="13">
    <location>
        <position position="53"/>
    </location>
    <ligand>
        <name>Mg(2+)</name>
        <dbReference type="ChEBI" id="CHEBI:18420"/>
    </ligand>
</feature>
<evidence type="ECO:0000256" key="11">
    <source>
        <dbReference type="ARBA" id="ARBA00074020"/>
    </source>
</evidence>
<dbReference type="InterPro" id="IPR018194">
    <property type="entry name" value="Ni-dep_hyd_lsu_Ni_BS"/>
</dbReference>
<evidence type="ECO:0000256" key="5">
    <source>
        <dbReference type="ARBA" id="ARBA00012159"/>
    </source>
</evidence>
<gene>
    <name evidence="15" type="primary">hynB</name>
    <name evidence="15" type="ORF">RSDT_0751</name>
</gene>
<evidence type="ECO:0000256" key="6">
    <source>
        <dbReference type="ARBA" id="ARBA00022596"/>
    </source>
</evidence>
<dbReference type="EC" id="1.12.2.1" evidence="5"/>
<dbReference type="OrthoDB" id="9761717at2"/>
<dbReference type="Pfam" id="PF00374">
    <property type="entry name" value="NiFeSe_Hases"/>
    <property type="match status" value="1"/>
</dbReference>
<dbReference type="PANTHER" id="PTHR42958:SF2">
    <property type="entry name" value="UPTAKE HYDROGENASE LARGE SUBUNIT"/>
    <property type="match status" value="1"/>
</dbReference>
<feature type="binding site" evidence="13">
    <location>
        <position position="540"/>
    </location>
    <ligand>
        <name>Ni(2+)</name>
        <dbReference type="ChEBI" id="CHEBI:49786"/>
    </ligand>
</feature>
<evidence type="ECO:0000256" key="12">
    <source>
        <dbReference type="ARBA" id="ARBA00083852"/>
    </source>
</evidence>
<comment type="cofactor">
    <cofactor evidence="1 13">
        <name>Ni(2+)</name>
        <dbReference type="ChEBI" id="CHEBI:49786"/>
    </cofactor>
</comment>
<dbReference type="InterPro" id="IPR029014">
    <property type="entry name" value="NiFe-Hase_large"/>
</dbReference>
<dbReference type="InterPro" id="IPR001501">
    <property type="entry name" value="Ni-dep_hyd_lsu"/>
</dbReference>
<keyword evidence="13" id="KW-0460">Magnesium</keyword>
<comment type="cofactor">
    <cofactor evidence="13">
        <name>Fe cation</name>
        <dbReference type="ChEBI" id="CHEBI:24875"/>
    </cofactor>
</comment>
<evidence type="ECO:0000256" key="4">
    <source>
        <dbReference type="ARBA" id="ARBA00011771"/>
    </source>
</evidence>
<evidence type="ECO:0000256" key="13">
    <source>
        <dbReference type="PIRSR" id="PIRSR601501-1"/>
    </source>
</evidence>
<dbReference type="GO" id="GO:0016151">
    <property type="term" value="F:nickel cation binding"/>
    <property type="evidence" value="ECO:0007669"/>
    <property type="project" value="InterPro"/>
</dbReference>
<organism evidence="15 16">
    <name type="scientific">Candidatus Desulfovibrio trichonymphae</name>
    <dbReference type="NCBI Taxonomy" id="1725232"/>
    <lineage>
        <taxon>Bacteria</taxon>
        <taxon>Pseudomonadati</taxon>
        <taxon>Thermodesulfobacteriota</taxon>
        <taxon>Desulfovibrionia</taxon>
        <taxon>Desulfovibrionales</taxon>
        <taxon>Desulfovibrionaceae</taxon>
        <taxon>Desulfovibrio</taxon>
    </lineage>
</organism>
<evidence type="ECO:0000256" key="1">
    <source>
        <dbReference type="ARBA" id="ARBA00001967"/>
    </source>
</evidence>
<dbReference type="GO" id="GO:0047806">
    <property type="term" value="F:cytochrome-c3 hydrogenase activity"/>
    <property type="evidence" value="ECO:0007669"/>
    <property type="project" value="UniProtKB-EC"/>
</dbReference>
<evidence type="ECO:0000256" key="8">
    <source>
        <dbReference type="ARBA" id="ARBA00022764"/>
    </source>
</evidence>
<dbReference type="FunFam" id="1.10.645.10:FF:000002">
    <property type="entry name" value="Hydrogenase 2 large subunit"/>
    <property type="match status" value="1"/>
</dbReference>
<name>A0A1J1DQZ1_9BACT</name>
<keyword evidence="7 13" id="KW-0479">Metal-binding</keyword>
<evidence type="ECO:0000256" key="2">
    <source>
        <dbReference type="ARBA" id="ARBA00004418"/>
    </source>
</evidence>
<accession>A0A1J1DQZ1</accession>
<comment type="subunit">
    <text evidence="4">Heterodimer of a large and a small subunit.</text>
</comment>
<feature type="binding site" evidence="13">
    <location>
        <position position="75"/>
    </location>
    <ligand>
        <name>Fe cation</name>
        <dbReference type="ChEBI" id="CHEBI:24875"/>
    </ligand>
</feature>
<dbReference type="PROSITE" id="PS00507">
    <property type="entry name" value="NI_HGENASE_L_1"/>
    <property type="match status" value="1"/>
</dbReference>
<comment type="subcellular location">
    <subcellularLocation>
        <location evidence="2">Periplasm</location>
    </subcellularLocation>
</comment>
<protein>
    <recommendedName>
        <fullName evidence="11">Periplasmic [NiFe] hydrogenase large subunit</fullName>
        <ecNumber evidence="5">1.12.2.1</ecNumber>
    </recommendedName>
    <alternativeName>
        <fullName evidence="12">NiFe hydrogenlyase large chain</fullName>
    </alternativeName>
</protein>
<dbReference type="Proteomes" id="UP000242645">
    <property type="component" value="Chromosome"/>
</dbReference>
<feature type="binding site" evidence="13">
    <location>
        <position position="492"/>
    </location>
    <ligand>
        <name>Mg(2+)</name>
        <dbReference type="ChEBI" id="CHEBI:18420"/>
    </ligand>
</feature>
<dbReference type="GO" id="GO:0008901">
    <property type="term" value="F:ferredoxin hydrogenase activity"/>
    <property type="evidence" value="ECO:0007669"/>
    <property type="project" value="InterPro"/>
</dbReference>
<evidence type="ECO:0000313" key="15">
    <source>
        <dbReference type="EMBL" id="BAV92263.1"/>
    </source>
</evidence>
<evidence type="ECO:0000256" key="14">
    <source>
        <dbReference type="RuleBase" id="RU003896"/>
    </source>
</evidence>
<dbReference type="GO" id="GO:0042597">
    <property type="term" value="C:periplasmic space"/>
    <property type="evidence" value="ECO:0007669"/>
    <property type="project" value="UniProtKB-SubCell"/>
</dbReference>
<feature type="binding site" evidence="13">
    <location>
        <position position="546"/>
    </location>
    <ligand>
        <name>Ni(2+)</name>
        <dbReference type="ChEBI" id="CHEBI:49786"/>
    </ligand>
</feature>
<evidence type="ECO:0000256" key="10">
    <source>
        <dbReference type="ARBA" id="ARBA00029307"/>
    </source>
</evidence>